<dbReference type="EMBL" id="BNJF01000002">
    <property type="protein sequence ID" value="GHO46935.1"/>
    <property type="molecule type" value="Genomic_DNA"/>
</dbReference>
<gene>
    <name evidence="2" type="ORF">KSX_50980</name>
</gene>
<evidence type="ECO:0000259" key="1">
    <source>
        <dbReference type="Pfam" id="PF14104"/>
    </source>
</evidence>
<reference evidence="2" key="1">
    <citation type="submission" date="2020-10" db="EMBL/GenBank/DDBJ databases">
        <title>Taxonomic study of unclassified bacteria belonging to the class Ktedonobacteria.</title>
        <authorList>
            <person name="Yabe S."/>
            <person name="Wang C.M."/>
            <person name="Zheng Y."/>
            <person name="Sakai Y."/>
            <person name="Cavaletti L."/>
            <person name="Monciardini P."/>
            <person name="Donadio S."/>
        </authorList>
    </citation>
    <scope>NUCLEOTIDE SEQUENCE</scope>
    <source>
        <strain evidence="2">SOSP1-1</strain>
    </source>
</reference>
<dbReference type="Pfam" id="PF14104">
    <property type="entry name" value="DUF4277"/>
    <property type="match status" value="1"/>
</dbReference>
<dbReference type="Proteomes" id="UP000612362">
    <property type="component" value="Unassembled WGS sequence"/>
</dbReference>
<evidence type="ECO:0000313" key="2">
    <source>
        <dbReference type="EMBL" id="GHO46935.1"/>
    </source>
</evidence>
<name>A0A8J3I584_9CHLR</name>
<accession>A0A8J3I584</accession>
<dbReference type="AlphaFoldDB" id="A0A8J3I584"/>
<dbReference type="InterPro" id="IPR025457">
    <property type="entry name" value="DUF4277"/>
</dbReference>
<feature type="domain" description="DUF4277" evidence="1">
    <location>
        <begin position="6"/>
        <end position="65"/>
    </location>
</feature>
<evidence type="ECO:0000313" key="3">
    <source>
        <dbReference type="Proteomes" id="UP000612362"/>
    </source>
</evidence>
<proteinExistence type="predicted"/>
<organism evidence="2 3">
    <name type="scientific">Ktedonospora formicarum</name>
    <dbReference type="NCBI Taxonomy" id="2778364"/>
    <lineage>
        <taxon>Bacteria</taxon>
        <taxon>Bacillati</taxon>
        <taxon>Chloroflexota</taxon>
        <taxon>Ktedonobacteria</taxon>
        <taxon>Ktedonobacterales</taxon>
        <taxon>Ktedonobacteraceae</taxon>
        <taxon>Ktedonospora</taxon>
    </lineage>
</organism>
<protein>
    <recommendedName>
        <fullName evidence="1">DUF4277 domain-containing protein</fullName>
    </recommendedName>
</protein>
<sequence>MVALAPTQQRVVSYGTATVSMILNGLGFSNRQHLLVPQFFENKPAAHLLGPGISAGMLNDDCLGRPWIG</sequence>
<comment type="caution">
    <text evidence="2">The sequence shown here is derived from an EMBL/GenBank/DDBJ whole genome shotgun (WGS) entry which is preliminary data.</text>
</comment>
<keyword evidence="3" id="KW-1185">Reference proteome</keyword>